<keyword evidence="3" id="KW-1185">Reference proteome</keyword>
<comment type="caution">
    <text evidence="2">The sequence shown here is derived from an EMBL/GenBank/DDBJ whole genome shotgun (WGS) entry which is preliminary data.</text>
</comment>
<keyword evidence="1" id="KW-0472">Membrane</keyword>
<keyword evidence="1" id="KW-0812">Transmembrane</keyword>
<dbReference type="EMBL" id="JACEIP010000002">
    <property type="protein sequence ID" value="MBA4541585.1"/>
    <property type="molecule type" value="Genomic_DNA"/>
</dbReference>
<evidence type="ECO:0000256" key="1">
    <source>
        <dbReference type="SAM" id="Phobius"/>
    </source>
</evidence>
<dbReference type="OrthoDB" id="9792788at2"/>
<keyword evidence="1" id="KW-1133">Transmembrane helix</keyword>
<gene>
    <name evidence="2" type="ORF">H1164_01520</name>
</gene>
<dbReference type="Pfam" id="PF04186">
    <property type="entry name" value="FxsA"/>
    <property type="match status" value="1"/>
</dbReference>
<accession>A0A7W1X7P5</accession>
<feature type="transmembrane region" description="Helical" evidence="1">
    <location>
        <begin position="27"/>
        <end position="47"/>
    </location>
</feature>
<dbReference type="InterPro" id="IPR007313">
    <property type="entry name" value="FxsA"/>
</dbReference>
<proteinExistence type="predicted"/>
<sequence length="130" mass="14855">MFWFIVLAIILVPVIELWGLIKVGEWIGAFPTVLCVIATAIIGGYLAKREGWATIQLLKKQLQNGEPPGETLLEGASILAGAVLMMTPGFFSDILGFFLIFPYTRRIVAFLLKRWLYAKWERGEIWIWRR</sequence>
<reference evidence="2 3" key="1">
    <citation type="submission" date="2020-07" db="EMBL/GenBank/DDBJ databases">
        <authorList>
            <person name="Feng H."/>
        </authorList>
    </citation>
    <scope>NUCLEOTIDE SEQUENCE [LARGE SCALE GENOMIC DNA]</scope>
    <source>
        <strain evidence="3">s-11</strain>
    </source>
</reference>
<protein>
    <submittedName>
        <fullName evidence="2">FxsA family protein</fullName>
    </submittedName>
</protein>
<dbReference type="PANTHER" id="PTHR35335:SF1">
    <property type="entry name" value="UPF0716 PROTEIN FXSA"/>
    <property type="match status" value="1"/>
</dbReference>
<dbReference type="Proteomes" id="UP000530514">
    <property type="component" value="Unassembled WGS sequence"/>
</dbReference>
<dbReference type="GO" id="GO:0016020">
    <property type="term" value="C:membrane"/>
    <property type="evidence" value="ECO:0007669"/>
    <property type="project" value="InterPro"/>
</dbReference>
<dbReference type="PANTHER" id="PTHR35335">
    <property type="entry name" value="UPF0716 PROTEIN FXSA"/>
    <property type="match status" value="1"/>
</dbReference>
<organism evidence="2 3">
    <name type="scientific">Thermoactinomyces daqus</name>
    <dbReference type="NCBI Taxonomy" id="1329516"/>
    <lineage>
        <taxon>Bacteria</taxon>
        <taxon>Bacillati</taxon>
        <taxon>Bacillota</taxon>
        <taxon>Bacilli</taxon>
        <taxon>Bacillales</taxon>
        <taxon>Thermoactinomycetaceae</taxon>
        <taxon>Thermoactinomyces</taxon>
    </lineage>
</organism>
<evidence type="ECO:0000313" key="3">
    <source>
        <dbReference type="Proteomes" id="UP000530514"/>
    </source>
</evidence>
<name>A0A7W1X7P5_9BACL</name>
<evidence type="ECO:0000313" key="2">
    <source>
        <dbReference type="EMBL" id="MBA4541585.1"/>
    </source>
</evidence>
<dbReference type="NCBIfam" id="NF008528">
    <property type="entry name" value="PRK11463.1-2"/>
    <property type="match status" value="1"/>
</dbReference>
<dbReference type="AlphaFoldDB" id="A0A7W1X7P5"/>
<dbReference type="RefSeq" id="WP_052154214.1">
    <property type="nucleotide sequence ID" value="NZ_JACEIP010000002.1"/>
</dbReference>